<comment type="caution">
    <text evidence="2">The sequence shown here is derived from an EMBL/GenBank/DDBJ whole genome shotgun (WGS) entry which is preliminary data.</text>
</comment>
<proteinExistence type="predicted"/>
<reference evidence="2" key="1">
    <citation type="journal article" date="2022" name="Int. J. Mol. Sci.">
        <title>Draft Genome of Tanacetum Coccineum: Genomic Comparison of Closely Related Tanacetum-Family Plants.</title>
        <authorList>
            <person name="Yamashiro T."/>
            <person name="Shiraishi A."/>
            <person name="Nakayama K."/>
            <person name="Satake H."/>
        </authorList>
    </citation>
    <scope>NUCLEOTIDE SEQUENCE</scope>
</reference>
<feature type="region of interest" description="Disordered" evidence="1">
    <location>
        <begin position="1"/>
        <end position="27"/>
    </location>
</feature>
<keyword evidence="3" id="KW-1185">Reference proteome</keyword>
<name>A0ABQ5HJ85_9ASTR</name>
<gene>
    <name evidence="2" type="ORF">Tco_1069675</name>
</gene>
<evidence type="ECO:0000313" key="3">
    <source>
        <dbReference type="Proteomes" id="UP001151760"/>
    </source>
</evidence>
<reference evidence="2" key="2">
    <citation type="submission" date="2022-01" db="EMBL/GenBank/DDBJ databases">
        <authorList>
            <person name="Yamashiro T."/>
            <person name="Shiraishi A."/>
            <person name="Satake H."/>
            <person name="Nakayama K."/>
        </authorList>
    </citation>
    <scope>NUCLEOTIDE SEQUENCE</scope>
</reference>
<dbReference type="Proteomes" id="UP001151760">
    <property type="component" value="Unassembled WGS sequence"/>
</dbReference>
<evidence type="ECO:0008006" key="4">
    <source>
        <dbReference type="Google" id="ProtNLM"/>
    </source>
</evidence>
<protein>
    <recommendedName>
        <fullName evidence="4">LexA regulated protein</fullName>
    </recommendedName>
</protein>
<evidence type="ECO:0000313" key="2">
    <source>
        <dbReference type="EMBL" id="GJT87958.1"/>
    </source>
</evidence>
<organism evidence="2 3">
    <name type="scientific">Tanacetum coccineum</name>
    <dbReference type="NCBI Taxonomy" id="301880"/>
    <lineage>
        <taxon>Eukaryota</taxon>
        <taxon>Viridiplantae</taxon>
        <taxon>Streptophyta</taxon>
        <taxon>Embryophyta</taxon>
        <taxon>Tracheophyta</taxon>
        <taxon>Spermatophyta</taxon>
        <taxon>Magnoliopsida</taxon>
        <taxon>eudicotyledons</taxon>
        <taxon>Gunneridae</taxon>
        <taxon>Pentapetalae</taxon>
        <taxon>asterids</taxon>
        <taxon>campanulids</taxon>
        <taxon>Asterales</taxon>
        <taxon>Asteraceae</taxon>
        <taxon>Asteroideae</taxon>
        <taxon>Anthemideae</taxon>
        <taxon>Anthemidinae</taxon>
        <taxon>Tanacetum</taxon>
    </lineage>
</organism>
<sequence>MNFSRQHLSNIEKKQRSRNRKEMGNNNKIALARFRIANLEQIIEEIQVHHQADKESLLNAIYKLKNSQKGSSNY</sequence>
<evidence type="ECO:0000256" key="1">
    <source>
        <dbReference type="SAM" id="MobiDB-lite"/>
    </source>
</evidence>
<accession>A0ABQ5HJ85</accession>
<dbReference type="EMBL" id="BQNB010019685">
    <property type="protein sequence ID" value="GJT87958.1"/>
    <property type="molecule type" value="Genomic_DNA"/>
</dbReference>